<dbReference type="Gramene" id="Zm00001eb237710_T001">
    <property type="protein sequence ID" value="Zm00001eb237710_P001"/>
    <property type="gene ID" value="Zm00001eb237710"/>
</dbReference>
<name>A0A804PHD2_MAIZE</name>
<accession>A0A804PHD2</accession>
<evidence type="ECO:0000256" key="1">
    <source>
        <dbReference type="SAM" id="MobiDB-lite"/>
    </source>
</evidence>
<dbReference type="InParanoid" id="A0A804PHD2"/>
<dbReference type="Proteomes" id="UP000007305">
    <property type="component" value="Chromosome 5"/>
</dbReference>
<organism evidence="2 3">
    <name type="scientific">Zea mays</name>
    <name type="common">Maize</name>
    <dbReference type="NCBI Taxonomy" id="4577"/>
    <lineage>
        <taxon>Eukaryota</taxon>
        <taxon>Viridiplantae</taxon>
        <taxon>Streptophyta</taxon>
        <taxon>Embryophyta</taxon>
        <taxon>Tracheophyta</taxon>
        <taxon>Spermatophyta</taxon>
        <taxon>Magnoliopsida</taxon>
        <taxon>Liliopsida</taxon>
        <taxon>Poales</taxon>
        <taxon>Poaceae</taxon>
        <taxon>PACMAD clade</taxon>
        <taxon>Panicoideae</taxon>
        <taxon>Andropogonodae</taxon>
        <taxon>Andropogoneae</taxon>
        <taxon>Tripsacinae</taxon>
        <taxon>Zea</taxon>
    </lineage>
</organism>
<feature type="compositionally biased region" description="Pro residues" evidence="1">
    <location>
        <begin position="1"/>
        <end position="16"/>
    </location>
</feature>
<proteinExistence type="predicted"/>
<reference evidence="2" key="2">
    <citation type="submission" date="2019-07" db="EMBL/GenBank/DDBJ databases">
        <authorList>
            <person name="Seetharam A."/>
            <person name="Woodhouse M."/>
            <person name="Cannon E."/>
        </authorList>
    </citation>
    <scope>NUCLEOTIDE SEQUENCE [LARGE SCALE GENOMIC DNA]</scope>
    <source>
        <strain evidence="2">cv. B73</strain>
    </source>
</reference>
<reference evidence="3" key="1">
    <citation type="journal article" date="2009" name="Science">
        <title>The B73 maize genome: complexity, diversity, and dynamics.</title>
        <authorList>
            <person name="Schnable P.S."/>
            <person name="Ware D."/>
            <person name="Fulton R.S."/>
            <person name="Stein J.C."/>
            <person name="Wei F."/>
            <person name="Pasternak S."/>
            <person name="Liang C."/>
            <person name="Zhang J."/>
            <person name="Fulton L."/>
            <person name="Graves T.A."/>
            <person name="Minx P."/>
            <person name="Reily A.D."/>
            <person name="Courtney L."/>
            <person name="Kruchowski S.S."/>
            <person name="Tomlinson C."/>
            <person name="Strong C."/>
            <person name="Delehaunty K."/>
            <person name="Fronick C."/>
            <person name="Courtney B."/>
            <person name="Rock S.M."/>
            <person name="Belter E."/>
            <person name="Du F."/>
            <person name="Kim K."/>
            <person name="Abbott R.M."/>
            <person name="Cotton M."/>
            <person name="Levy A."/>
            <person name="Marchetto P."/>
            <person name="Ochoa K."/>
            <person name="Jackson S.M."/>
            <person name="Gillam B."/>
            <person name="Chen W."/>
            <person name="Yan L."/>
            <person name="Higginbotham J."/>
            <person name="Cardenas M."/>
            <person name="Waligorski J."/>
            <person name="Applebaum E."/>
            <person name="Phelps L."/>
            <person name="Falcone J."/>
            <person name="Kanchi K."/>
            <person name="Thane T."/>
            <person name="Scimone A."/>
            <person name="Thane N."/>
            <person name="Henke J."/>
            <person name="Wang T."/>
            <person name="Ruppert J."/>
            <person name="Shah N."/>
            <person name="Rotter K."/>
            <person name="Hodges J."/>
            <person name="Ingenthron E."/>
            <person name="Cordes M."/>
            <person name="Kohlberg S."/>
            <person name="Sgro J."/>
            <person name="Delgado B."/>
            <person name="Mead K."/>
            <person name="Chinwalla A."/>
            <person name="Leonard S."/>
            <person name="Crouse K."/>
            <person name="Collura K."/>
            <person name="Kudrna D."/>
            <person name="Currie J."/>
            <person name="He R."/>
            <person name="Angelova A."/>
            <person name="Rajasekar S."/>
            <person name="Mueller T."/>
            <person name="Lomeli R."/>
            <person name="Scara G."/>
            <person name="Ko A."/>
            <person name="Delaney K."/>
            <person name="Wissotski M."/>
            <person name="Lopez G."/>
            <person name="Campos D."/>
            <person name="Braidotti M."/>
            <person name="Ashley E."/>
            <person name="Golser W."/>
            <person name="Kim H."/>
            <person name="Lee S."/>
            <person name="Lin J."/>
            <person name="Dujmic Z."/>
            <person name="Kim W."/>
            <person name="Talag J."/>
            <person name="Zuccolo A."/>
            <person name="Fan C."/>
            <person name="Sebastian A."/>
            <person name="Kramer M."/>
            <person name="Spiegel L."/>
            <person name="Nascimento L."/>
            <person name="Zutavern T."/>
            <person name="Miller B."/>
            <person name="Ambroise C."/>
            <person name="Muller S."/>
            <person name="Spooner W."/>
            <person name="Narechania A."/>
            <person name="Ren L."/>
            <person name="Wei S."/>
            <person name="Kumari S."/>
            <person name="Faga B."/>
            <person name="Levy M.J."/>
            <person name="McMahan L."/>
            <person name="Van Buren P."/>
            <person name="Vaughn M.W."/>
            <person name="Ying K."/>
            <person name="Yeh C.-T."/>
            <person name="Emrich S.J."/>
            <person name="Jia Y."/>
            <person name="Kalyanaraman A."/>
            <person name="Hsia A.-P."/>
            <person name="Barbazuk W.B."/>
            <person name="Baucom R.S."/>
            <person name="Brutnell T.P."/>
            <person name="Carpita N.C."/>
            <person name="Chaparro C."/>
            <person name="Chia J.-M."/>
            <person name="Deragon J.-M."/>
            <person name="Estill J.C."/>
            <person name="Fu Y."/>
            <person name="Jeddeloh J.A."/>
            <person name="Han Y."/>
            <person name="Lee H."/>
            <person name="Li P."/>
            <person name="Lisch D.R."/>
            <person name="Liu S."/>
            <person name="Liu Z."/>
            <person name="Nagel D.H."/>
            <person name="McCann M.C."/>
            <person name="SanMiguel P."/>
            <person name="Myers A.M."/>
            <person name="Nettleton D."/>
            <person name="Nguyen J."/>
            <person name="Penning B.W."/>
            <person name="Ponnala L."/>
            <person name="Schneider K.L."/>
            <person name="Schwartz D.C."/>
            <person name="Sharma A."/>
            <person name="Soderlund C."/>
            <person name="Springer N.M."/>
            <person name="Sun Q."/>
            <person name="Wang H."/>
            <person name="Waterman M."/>
            <person name="Westerman R."/>
            <person name="Wolfgruber T.K."/>
            <person name="Yang L."/>
            <person name="Yu Y."/>
            <person name="Zhang L."/>
            <person name="Zhou S."/>
            <person name="Zhu Q."/>
            <person name="Bennetzen J.L."/>
            <person name="Dawe R.K."/>
            <person name="Jiang J."/>
            <person name="Jiang N."/>
            <person name="Presting G.G."/>
            <person name="Wessler S.R."/>
            <person name="Aluru S."/>
            <person name="Martienssen R.A."/>
            <person name="Clifton S.W."/>
            <person name="McCombie W.R."/>
            <person name="Wing R.A."/>
            <person name="Wilson R.K."/>
        </authorList>
    </citation>
    <scope>NUCLEOTIDE SEQUENCE [LARGE SCALE GENOMIC DNA]</scope>
    <source>
        <strain evidence="3">cv. B73</strain>
    </source>
</reference>
<feature type="region of interest" description="Disordered" evidence="1">
    <location>
        <begin position="1"/>
        <end position="27"/>
    </location>
</feature>
<dbReference type="AlphaFoldDB" id="A0A804PHD2"/>
<sequence length="128" mass="13446">PPLPPPAPPPPLPPSGPTGGASDGAAGVRTLRCSRRCGRCHALQLPPTLWREVVARVRGHGRGDFGEVLRRQAGTGVWEEAGKKCTDDMAAEAGYMQEAVVLRAARLAGVRASRWFGLGNGNELEGGE</sequence>
<keyword evidence="3" id="KW-1185">Reference proteome</keyword>
<dbReference type="EnsemblPlants" id="Zm00001eb237710_T001">
    <property type="protein sequence ID" value="Zm00001eb237710_P001"/>
    <property type="gene ID" value="Zm00001eb237710"/>
</dbReference>
<reference evidence="2" key="3">
    <citation type="submission" date="2021-05" db="UniProtKB">
        <authorList>
            <consortium name="EnsemblPlants"/>
        </authorList>
    </citation>
    <scope>IDENTIFICATION</scope>
    <source>
        <strain evidence="2">cv. B73</strain>
    </source>
</reference>
<evidence type="ECO:0000313" key="2">
    <source>
        <dbReference type="EnsemblPlants" id="Zm00001eb237710_P001"/>
    </source>
</evidence>
<evidence type="ECO:0000313" key="3">
    <source>
        <dbReference type="Proteomes" id="UP000007305"/>
    </source>
</evidence>
<protein>
    <submittedName>
        <fullName evidence="2">Uncharacterized protein</fullName>
    </submittedName>
</protein>